<accession>A0A6A6V290</accession>
<organism evidence="1 2">
    <name type="scientific">Sporormia fimetaria CBS 119925</name>
    <dbReference type="NCBI Taxonomy" id="1340428"/>
    <lineage>
        <taxon>Eukaryota</taxon>
        <taxon>Fungi</taxon>
        <taxon>Dikarya</taxon>
        <taxon>Ascomycota</taxon>
        <taxon>Pezizomycotina</taxon>
        <taxon>Dothideomycetes</taxon>
        <taxon>Pleosporomycetidae</taxon>
        <taxon>Pleosporales</taxon>
        <taxon>Sporormiaceae</taxon>
        <taxon>Sporormia</taxon>
    </lineage>
</organism>
<proteinExistence type="predicted"/>
<keyword evidence="2" id="KW-1185">Reference proteome</keyword>
<protein>
    <submittedName>
        <fullName evidence="1">Uncharacterized protein</fullName>
    </submittedName>
</protein>
<feature type="non-terminal residue" evidence="1">
    <location>
        <position position="1"/>
    </location>
</feature>
<dbReference type="PANTHER" id="PTHR39599">
    <property type="entry name" value="GPI-ANCHORED PROTEIN (EUROFUNG)-RELATED-RELATED"/>
    <property type="match status" value="1"/>
</dbReference>
<dbReference type="EMBL" id="MU006587">
    <property type="protein sequence ID" value="KAF2744658.1"/>
    <property type="molecule type" value="Genomic_DNA"/>
</dbReference>
<dbReference type="PANTHER" id="PTHR39599:SF1">
    <property type="entry name" value="GPI-ANCHORED PROTEIN (EUROFUNG)"/>
    <property type="match status" value="1"/>
</dbReference>
<evidence type="ECO:0000313" key="1">
    <source>
        <dbReference type="EMBL" id="KAF2744658.1"/>
    </source>
</evidence>
<feature type="non-terminal residue" evidence="1">
    <location>
        <position position="157"/>
    </location>
</feature>
<gene>
    <name evidence="1" type="ORF">M011DRAFT_375606</name>
</gene>
<dbReference type="OrthoDB" id="2426396at2759"/>
<dbReference type="AlphaFoldDB" id="A0A6A6V290"/>
<evidence type="ECO:0000313" key="2">
    <source>
        <dbReference type="Proteomes" id="UP000799440"/>
    </source>
</evidence>
<reference evidence="1" key="1">
    <citation type="journal article" date="2020" name="Stud. Mycol.">
        <title>101 Dothideomycetes genomes: a test case for predicting lifestyles and emergence of pathogens.</title>
        <authorList>
            <person name="Haridas S."/>
            <person name="Albert R."/>
            <person name="Binder M."/>
            <person name="Bloem J."/>
            <person name="Labutti K."/>
            <person name="Salamov A."/>
            <person name="Andreopoulos B."/>
            <person name="Baker S."/>
            <person name="Barry K."/>
            <person name="Bills G."/>
            <person name="Bluhm B."/>
            <person name="Cannon C."/>
            <person name="Castanera R."/>
            <person name="Culley D."/>
            <person name="Daum C."/>
            <person name="Ezra D."/>
            <person name="Gonzalez J."/>
            <person name="Henrissat B."/>
            <person name="Kuo A."/>
            <person name="Liang C."/>
            <person name="Lipzen A."/>
            <person name="Lutzoni F."/>
            <person name="Magnuson J."/>
            <person name="Mondo S."/>
            <person name="Nolan M."/>
            <person name="Ohm R."/>
            <person name="Pangilinan J."/>
            <person name="Park H.-J."/>
            <person name="Ramirez L."/>
            <person name="Alfaro M."/>
            <person name="Sun H."/>
            <person name="Tritt A."/>
            <person name="Yoshinaga Y."/>
            <person name="Zwiers L.-H."/>
            <person name="Turgeon B."/>
            <person name="Goodwin S."/>
            <person name="Spatafora J."/>
            <person name="Crous P."/>
            <person name="Grigoriev I."/>
        </authorList>
    </citation>
    <scope>NUCLEOTIDE SEQUENCE</scope>
    <source>
        <strain evidence="1">CBS 119925</strain>
    </source>
</reference>
<dbReference type="Proteomes" id="UP000799440">
    <property type="component" value="Unassembled WGS sequence"/>
</dbReference>
<name>A0A6A6V290_9PLEO</name>
<sequence>NNAPFAGAVVIVLPNGSPPPFTEAQDTNFCPANNPVSCSSLGHPDWCCPASYICAAPDFAGGLIGCCPEGCSCGGAIASPETQTVTPHTQTDMVVSTHTEVEAPGVTVVVVQGGRGGHGNPALPPVPTFCSTLYMKGPGLPTVRAGECGNILVLNGG</sequence>